<proteinExistence type="predicted"/>
<evidence type="ECO:0000313" key="2">
    <source>
        <dbReference type="Proteomes" id="UP000016662"/>
    </source>
</evidence>
<dbReference type="AlphaFoldDB" id="U2M696"/>
<accession>U2M696</accession>
<comment type="caution">
    <text evidence="1">The sequence shown here is derived from an EMBL/GenBank/DDBJ whole genome shotgun (WGS) entry which is preliminary data.</text>
</comment>
<keyword evidence="2" id="KW-1185">Reference proteome</keyword>
<organism evidence="1 2">
    <name type="scientific">Ruminococcus callidus ATCC 27760</name>
    <dbReference type="NCBI Taxonomy" id="411473"/>
    <lineage>
        <taxon>Bacteria</taxon>
        <taxon>Bacillati</taxon>
        <taxon>Bacillota</taxon>
        <taxon>Clostridia</taxon>
        <taxon>Eubacteriales</taxon>
        <taxon>Oscillospiraceae</taxon>
        <taxon>Ruminococcus</taxon>
    </lineage>
</organism>
<dbReference type="PATRIC" id="fig|411473.3.peg.261"/>
<gene>
    <name evidence="1" type="ORF">RUMCAL_00336</name>
</gene>
<dbReference type="Proteomes" id="UP000016662">
    <property type="component" value="Unassembled WGS sequence"/>
</dbReference>
<reference evidence="1 2" key="1">
    <citation type="submission" date="2013-07" db="EMBL/GenBank/DDBJ databases">
        <authorList>
            <person name="Weinstock G."/>
            <person name="Sodergren E."/>
            <person name="Wylie T."/>
            <person name="Fulton L."/>
            <person name="Fulton R."/>
            <person name="Fronick C."/>
            <person name="O'Laughlin M."/>
            <person name="Godfrey J."/>
            <person name="Miner T."/>
            <person name="Herter B."/>
            <person name="Appelbaum E."/>
            <person name="Cordes M."/>
            <person name="Lek S."/>
            <person name="Wollam A."/>
            <person name="Pepin K.H."/>
            <person name="Palsikar V.B."/>
            <person name="Mitreva M."/>
            <person name="Wilson R.K."/>
        </authorList>
    </citation>
    <scope>NUCLEOTIDE SEQUENCE [LARGE SCALE GENOMIC DNA]</scope>
    <source>
        <strain evidence="1 2">ATCC 27760</strain>
    </source>
</reference>
<protein>
    <submittedName>
        <fullName evidence="1">Uncharacterized protein</fullName>
    </submittedName>
</protein>
<evidence type="ECO:0000313" key="1">
    <source>
        <dbReference type="EMBL" id="ERJ97264.1"/>
    </source>
</evidence>
<dbReference type="STRING" id="411473.RUMCAL_00336"/>
<name>U2M696_9FIRM</name>
<sequence length="227" mass="26132">MKTLNISFPNSYIYKWFDPESETLWLYCNKSRDSSTLRSGDTLQIYNVDIHTCEIIKSYEVKNPFNSNISLVTGCIYLGRFYAFDLVAKTYYARRVCWFKLDDNAINGEAYDTIEQINTYILYPRIIKSGKIYYVLESSVSDYHNAVFDTELNKLCAVETYSTMSSKPIPISKCKLGYLAGDPNINGKSYYNILSNYLATINNLETPITKTSDKTMKITYTLKEVDS</sequence>
<dbReference type="EMBL" id="AWVF01000031">
    <property type="protein sequence ID" value="ERJ97264.1"/>
    <property type="molecule type" value="Genomic_DNA"/>
</dbReference>
<dbReference type="HOGENOM" id="CLU_1219000_0_0_9"/>